<reference evidence="1 2" key="1">
    <citation type="journal article" date="2022" name="Hortic Res">
        <title>A haplotype resolved chromosomal level avocado genome allows analysis of novel avocado genes.</title>
        <authorList>
            <person name="Nath O."/>
            <person name="Fletcher S.J."/>
            <person name="Hayward A."/>
            <person name="Shaw L.M."/>
            <person name="Masouleh A.K."/>
            <person name="Furtado A."/>
            <person name="Henry R.J."/>
            <person name="Mitter N."/>
        </authorList>
    </citation>
    <scope>NUCLEOTIDE SEQUENCE [LARGE SCALE GENOMIC DNA]</scope>
    <source>
        <strain evidence="2">cv. Hass</strain>
    </source>
</reference>
<dbReference type="Proteomes" id="UP001234297">
    <property type="component" value="Chromosome 12"/>
</dbReference>
<sequence>MVPSLVPSDIEIGPFFLGILRKKYLQEQELCQKPAADDCTFNVIKLIILSAVGGSAVGLFALFLFFVYRRRVAKKDEIPINHWVISIKETNGNKLSMCENWVTKMRLHELRKATNDFSNDNIIDSGTRGNIYKATLSNGSLVAVKRLWNTQQSKTDFLTELTTLGKVKHPNLVFLKGFCIAGNEKLLIYEYMLKRTLYQQLHQIKANTKIKEWPLRLKIALGVARGLAWLHLNYNFSVVHRNISSKCVLLDQDDEPRISGFGYAQPRISVLDQVIFLHMNPLNANLTTFVNGQYGNVGYVAPEYTCIPVASLKGDVYSFGVLLLELITGNVPTQEANPPYGFKQNLVDWIARLSGSSLLNAVDKSLSWISCDEELLECLGIANACVAAVPEQRPTMLHVYQSIRAIGNRYGFSADDEFEMQPNCNNNHPSNSMEQIGSQEICEIHELIVDKKKDGIDVKEDVQPNHWIISIKETNGIKLSKCKMWVKKMRLHELRKATNDFSNDNIIDSGIGGNMYKGKLSNGSFVAVKRLWNTQHSKTEFFSELTTLGRAKHPNLVSLLGFCIARKEKLLVYRYMPKRTLYQLLHQPQANAIFKEWPLRLKIALGVARGLAWLHHNFNFCIVHRKISSKCILLDQDNDPKISDFGSAQLMKSIHSHLTTFVNGQFGNMGYVAPEYTRMLVASTKGDVYSFGILLLEIITGKVPTQEPNPPHNFKQNLVEWIDRLSVRSLLLNAVDKSLTSASHGDDLLECLQIASACVASTPKQRPTMLHVYKCLNAIGNRYGFSADDEIETRPDHINNHASSSTEQIGSHEICEIHEIYE</sequence>
<organism evidence="1 2">
    <name type="scientific">Persea americana</name>
    <name type="common">Avocado</name>
    <dbReference type="NCBI Taxonomy" id="3435"/>
    <lineage>
        <taxon>Eukaryota</taxon>
        <taxon>Viridiplantae</taxon>
        <taxon>Streptophyta</taxon>
        <taxon>Embryophyta</taxon>
        <taxon>Tracheophyta</taxon>
        <taxon>Spermatophyta</taxon>
        <taxon>Magnoliopsida</taxon>
        <taxon>Magnoliidae</taxon>
        <taxon>Laurales</taxon>
        <taxon>Lauraceae</taxon>
        <taxon>Persea</taxon>
    </lineage>
</organism>
<comment type="caution">
    <text evidence="1">The sequence shown here is derived from an EMBL/GenBank/DDBJ whole genome shotgun (WGS) entry which is preliminary data.</text>
</comment>
<accession>A0ACC2K497</accession>
<name>A0ACC2K497_PERAE</name>
<proteinExistence type="predicted"/>
<dbReference type="EMBL" id="CM056820">
    <property type="protein sequence ID" value="KAJ8615938.1"/>
    <property type="molecule type" value="Genomic_DNA"/>
</dbReference>
<evidence type="ECO:0000313" key="2">
    <source>
        <dbReference type="Proteomes" id="UP001234297"/>
    </source>
</evidence>
<gene>
    <name evidence="1" type="ORF">MRB53_035310</name>
</gene>
<evidence type="ECO:0000313" key="1">
    <source>
        <dbReference type="EMBL" id="KAJ8615938.1"/>
    </source>
</evidence>
<protein>
    <submittedName>
        <fullName evidence="1">Uncharacterized protein</fullName>
    </submittedName>
</protein>
<keyword evidence="2" id="KW-1185">Reference proteome</keyword>